<evidence type="ECO:0000313" key="1">
    <source>
        <dbReference type="EMBL" id="GFG39822.1"/>
    </source>
</evidence>
<gene>
    <name evidence="1" type="ORF">Cfor_08802</name>
</gene>
<sequence>MRRWEFGAPFLSSISGLHFLAQHNQRRKVLANTGTTVLRPKRPESIDSLSYFGEDAVVSKNLWPARSPDLSTWYCFLCGALKQKACRNNSHTLADANNFITVGICGYRV</sequence>
<protein>
    <submittedName>
        <fullName evidence="1">Uncharacterized protein</fullName>
    </submittedName>
</protein>
<feature type="non-terminal residue" evidence="1">
    <location>
        <position position="109"/>
    </location>
</feature>
<keyword evidence="2" id="KW-1185">Reference proteome</keyword>
<dbReference type="Proteomes" id="UP000502823">
    <property type="component" value="Unassembled WGS sequence"/>
</dbReference>
<evidence type="ECO:0000313" key="2">
    <source>
        <dbReference type="Proteomes" id="UP000502823"/>
    </source>
</evidence>
<dbReference type="EMBL" id="BLKM01001253">
    <property type="protein sequence ID" value="GFG39822.1"/>
    <property type="molecule type" value="Genomic_DNA"/>
</dbReference>
<accession>A0A6L2Q8C8</accession>
<name>A0A6L2Q8C8_COPFO</name>
<dbReference type="AlphaFoldDB" id="A0A6L2Q8C8"/>
<proteinExistence type="predicted"/>
<organism evidence="1 2">
    <name type="scientific">Coptotermes formosanus</name>
    <name type="common">Formosan subterranean termite</name>
    <dbReference type="NCBI Taxonomy" id="36987"/>
    <lineage>
        <taxon>Eukaryota</taxon>
        <taxon>Metazoa</taxon>
        <taxon>Ecdysozoa</taxon>
        <taxon>Arthropoda</taxon>
        <taxon>Hexapoda</taxon>
        <taxon>Insecta</taxon>
        <taxon>Pterygota</taxon>
        <taxon>Neoptera</taxon>
        <taxon>Polyneoptera</taxon>
        <taxon>Dictyoptera</taxon>
        <taxon>Blattodea</taxon>
        <taxon>Blattoidea</taxon>
        <taxon>Termitoidae</taxon>
        <taxon>Rhinotermitidae</taxon>
        <taxon>Coptotermes</taxon>
    </lineage>
</organism>
<dbReference type="InParanoid" id="A0A6L2Q8C8"/>
<reference evidence="2" key="1">
    <citation type="submission" date="2020-01" db="EMBL/GenBank/DDBJ databases">
        <title>Draft genome sequence of the Termite Coptotermes fromosanus.</title>
        <authorList>
            <person name="Itakura S."/>
            <person name="Yosikawa Y."/>
            <person name="Umezawa K."/>
        </authorList>
    </citation>
    <scope>NUCLEOTIDE SEQUENCE [LARGE SCALE GENOMIC DNA]</scope>
</reference>
<comment type="caution">
    <text evidence="1">The sequence shown here is derived from an EMBL/GenBank/DDBJ whole genome shotgun (WGS) entry which is preliminary data.</text>
</comment>